<evidence type="ECO:0000256" key="3">
    <source>
        <dbReference type="ARBA" id="ARBA00022679"/>
    </source>
</evidence>
<dbReference type="PANTHER" id="PTHR43378:SF2">
    <property type="entry name" value="UDP-3-O-ACYLGLUCOSAMINE N-ACYLTRANSFERASE 1, MITOCHONDRIAL-RELATED"/>
    <property type="match status" value="1"/>
</dbReference>
<comment type="pathway">
    <text evidence="7">Bacterial outer membrane biogenesis; LPS lipid A biosynthesis.</text>
</comment>
<keyword evidence="3 7" id="KW-0808">Transferase</keyword>
<proteinExistence type="inferred from homology"/>
<keyword evidence="10" id="KW-1185">Reference proteome</keyword>
<dbReference type="Proteomes" id="UP000620262">
    <property type="component" value="Unassembled WGS sequence"/>
</dbReference>
<gene>
    <name evidence="7" type="primary">lpxD</name>
    <name evidence="9" type="ORF">H4W29_000084</name>
</gene>
<protein>
    <recommendedName>
        <fullName evidence="7">UDP-3-O-acylglucosamine N-acyltransferase</fullName>
        <ecNumber evidence="7">2.3.1.191</ecNumber>
    </recommendedName>
</protein>
<sequence length="353" mass="36428">MEQNTFFLPHEGVRLAELAQFLGAELGNPAHGDVIIRSVSPIARAQAGDICYILSRRNRDEFLTCEASAVICDKALAELVPPHIPVVISSNPHAAFAMAGGYLYPAALKPVTFSSGETEIAPSAIIDPTARLEKGVIVEPMAIIGPGAEIGEGTRIGAQSIIGPNVKIGRNGSIAAGASILCALIGNGVIIHNGVRIGQDGFGYAPGPRGMIKIVQIGRVIIQDNVEIGANTTIDRGAMDDTVIGEGTKIDNQVQIGHNVRIGRHCAIVSQVGMAGSTIIGDGVQIGGQVGLKGHITIGDGAQIAAKSGVMTDLAAGGRYGGIPARPLNDYLKYATQLLAKSGARGKKGGKND</sequence>
<dbReference type="InterPro" id="IPR020573">
    <property type="entry name" value="UDP_GlcNAc_AcTrfase_non-rep"/>
</dbReference>
<dbReference type="RefSeq" id="WP_192727207.1">
    <property type="nucleotide sequence ID" value="NZ_BAAAVL010000003.1"/>
</dbReference>
<dbReference type="Pfam" id="PF04613">
    <property type="entry name" value="LpxD"/>
    <property type="match status" value="1"/>
</dbReference>
<dbReference type="Gene3D" id="3.40.1390.10">
    <property type="entry name" value="MurE/MurF, N-terminal domain"/>
    <property type="match status" value="1"/>
</dbReference>
<dbReference type="InterPro" id="IPR018357">
    <property type="entry name" value="Hexapep_transf_CS"/>
</dbReference>
<dbReference type="SUPFAM" id="SSF51161">
    <property type="entry name" value="Trimeric LpxA-like enzymes"/>
    <property type="match status" value="1"/>
</dbReference>
<accession>A0ABR9II95</accession>
<keyword evidence="6 7" id="KW-0012">Acyltransferase</keyword>
<keyword evidence="2 7" id="KW-0441">Lipid A biosynthesis</keyword>
<dbReference type="EMBL" id="JADBEC010000001">
    <property type="protein sequence ID" value="MBE1502903.1"/>
    <property type="molecule type" value="Genomic_DNA"/>
</dbReference>
<dbReference type="Gene3D" id="2.160.10.10">
    <property type="entry name" value="Hexapeptide repeat proteins"/>
    <property type="match status" value="1"/>
</dbReference>
<comment type="subunit">
    <text evidence="7">Homotrimer.</text>
</comment>
<evidence type="ECO:0000256" key="1">
    <source>
        <dbReference type="ARBA" id="ARBA00022516"/>
    </source>
</evidence>
<keyword evidence="4 7" id="KW-0677">Repeat</keyword>
<dbReference type="CDD" id="cd03352">
    <property type="entry name" value="LbH_LpxD"/>
    <property type="match status" value="1"/>
</dbReference>
<dbReference type="NCBIfam" id="NF002060">
    <property type="entry name" value="PRK00892.1"/>
    <property type="match status" value="1"/>
</dbReference>
<comment type="catalytic activity">
    <reaction evidence="7">
        <text>a UDP-3-O-[(3R)-3-hydroxyacyl]-alpha-D-glucosamine + a (3R)-hydroxyacyl-[ACP] = a UDP-2-N,3-O-bis[(3R)-3-hydroxyacyl]-alpha-D-glucosamine + holo-[ACP] + H(+)</text>
        <dbReference type="Rhea" id="RHEA:53836"/>
        <dbReference type="Rhea" id="RHEA-COMP:9685"/>
        <dbReference type="Rhea" id="RHEA-COMP:9945"/>
        <dbReference type="ChEBI" id="CHEBI:15378"/>
        <dbReference type="ChEBI" id="CHEBI:64479"/>
        <dbReference type="ChEBI" id="CHEBI:78827"/>
        <dbReference type="ChEBI" id="CHEBI:137740"/>
        <dbReference type="ChEBI" id="CHEBI:137748"/>
        <dbReference type="EC" id="2.3.1.191"/>
    </reaction>
</comment>
<keyword evidence="1 7" id="KW-0444">Lipid biosynthesis</keyword>
<evidence type="ECO:0000256" key="6">
    <source>
        <dbReference type="ARBA" id="ARBA00023315"/>
    </source>
</evidence>
<dbReference type="PANTHER" id="PTHR43378">
    <property type="entry name" value="UDP-3-O-ACYLGLUCOSAMINE N-ACYLTRANSFERASE"/>
    <property type="match status" value="1"/>
</dbReference>
<dbReference type="InterPro" id="IPR007691">
    <property type="entry name" value="LpxD"/>
</dbReference>
<dbReference type="InterPro" id="IPR001451">
    <property type="entry name" value="Hexapep"/>
</dbReference>
<keyword evidence="5 7" id="KW-0443">Lipid metabolism</keyword>
<evidence type="ECO:0000256" key="5">
    <source>
        <dbReference type="ARBA" id="ARBA00023098"/>
    </source>
</evidence>
<evidence type="ECO:0000256" key="4">
    <source>
        <dbReference type="ARBA" id="ARBA00022737"/>
    </source>
</evidence>
<dbReference type="InterPro" id="IPR011004">
    <property type="entry name" value="Trimer_LpxA-like_sf"/>
</dbReference>
<name>A0ABR9II95_RHIVS</name>
<dbReference type="PROSITE" id="PS00101">
    <property type="entry name" value="HEXAPEP_TRANSFERASES"/>
    <property type="match status" value="2"/>
</dbReference>
<comment type="similarity">
    <text evidence="7">Belongs to the transferase hexapeptide repeat family. LpxD subfamily.</text>
</comment>
<reference evidence="9 10" key="1">
    <citation type="submission" date="2020-10" db="EMBL/GenBank/DDBJ databases">
        <title>Sequencing the genomes of 1000 actinobacteria strains.</title>
        <authorList>
            <person name="Klenk H.-P."/>
        </authorList>
    </citation>
    <scope>NUCLEOTIDE SEQUENCE [LARGE SCALE GENOMIC DNA]</scope>
    <source>
        <strain evidence="9 10">DSM 7307</strain>
    </source>
</reference>
<evidence type="ECO:0000313" key="9">
    <source>
        <dbReference type="EMBL" id="MBE1502903.1"/>
    </source>
</evidence>
<dbReference type="NCBIfam" id="TIGR01853">
    <property type="entry name" value="lipid_A_lpxD"/>
    <property type="match status" value="1"/>
</dbReference>
<comment type="caution">
    <text evidence="9">The sequence shown here is derived from an EMBL/GenBank/DDBJ whole genome shotgun (WGS) entry which is preliminary data.</text>
</comment>
<comment type="function">
    <text evidence="7">Catalyzes the N-acylation of UDP-3-O-acylglucosamine using 3-hydroxyacyl-ACP as the acyl donor. Is involved in the biosynthesis of lipid A, a phosphorylated glycolipid that anchors the lipopolysaccharide to the outer membrane of the cell.</text>
</comment>
<evidence type="ECO:0000256" key="2">
    <source>
        <dbReference type="ARBA" id="ARBA00022556"/>
    </source>
</evidence>
<feature type="domain" description="UDP-3-O-[3-hydroxymyristoyl] glucosamine N-acyltransferase non-repeat region" evidence="8">
    <location>
        <begin position="33"/>
        <end position="99"/>
    </location>
</feature>
<organism evidence="9 10">
    <name type="scientific">Rhizobium viscosum</name>
    <name type="common">Arthrobacter viscosus</name>
    <dbReference type="NCBI Taxonomy" id="1673"/>
    <lineage>
        <taxon>Bacteria</taxon>
        <taxon>Pseudomonadati</taxon>
        <taxon>Pseudomonadota</taxon>
        <taxon>Alphaproteobacteria</taxon>
        <taxon>Hyphomicrobiales</taxon>
        <taxon>Rhizobiaceae</taxon>
        <taxon>Rhizobium/Agrobacterium group</taxon>
        <taxon>Rhizobium</taxon>
    </lineage>
</organism>
<evidence type="ECO:0000313" key="10">
    <source>
        <dbReference type="Proteomes" id="UP000620262"/>
    </source>
</evidence>
<feature type="active site" description="Proton acceptor" evidence="7">
    <location>
        <position position="258"/>
    </location>
</feature>
<evidence type="ECO:0000256" key="7">
    <source>
        <dbReference type="HAMAP-Rule" id="MF_00523"/>
    </source>
</evidence>
<dbReference type="HAMAP" id="MF_00523">
    <property type="entry name" value="LpxD"/>
    <property type="match status" value="1"/>
</dbReference>
<dbReference type="Pfam" id="PF00132">
    <property type="entry name" value="Hexapep"/>
    <property type="match status" value="3"/>
</dbReference>
<evidence type="ECO:0000259" key="8">
    <source>
        <dbReference type="Pfam" id="PF04613"/>
    </source>
</evidence>
<dbReference type="EC" id="2.3.1.191" evidence="7"/>
<dbReference type="GO" id="GO:0103118">
    <property type="term" value="F:UDP-3-O-[(3R)-3-hydroxyacyl]-glucosamine N-acyltransferase activity"/>
    <property type="evidence" value="ECO:0007669"/>
    <property type="project" value="UniProtKB-EC"/>
</dbReference>